<dbReference type="EMBL" id="PEYW01000036">
    <property type="protein sequence ID" value="PIS20686.1"/>
    <property type="molecule type" value="Genomic_DNA"/>
</dbReference>
<reference evidence="1" key="2">
    <citation type="submission" date="2017-09" db="EMBL/GenBank/DDBJ databases">
        <title>Depth-based differentiation of microbial function through sediment-hosted aquifers and enrichment of novel symbionts in the deep terrestrial subsurface.</title>
        <authorList>
            <person name="Probst A.J."/>
            <person name="Ladd B."/>
            <person name="Jarett J.K."/>
            <person name="Geller-Mcgrath D.E."/>
            <person name="Sieber C.M."/>
            <person name="Emerson J.B."/>
            <person name="Anantharaman K."/>
            <person name="Thomas B.C."/>
            <person name="Malmstrom R."/>
            <person name="Stieglmeier M."/>
            <person name="Klingl A."/>
            <person name="Woyke T."/>
            <person name="Ryan C.M."/>
            <person name="Banfield J.F."/>
        </authorList>
    </citation>
    <scope>NUCLEOTIDE SEQUENCE</scope>
    <source>
        <strain evidence="1">CG08_land_8_20_14_0_20_43_13</strain>
    </source>
</reference>
<reference evidence="3" key="1">
    <citation type="submission" date="2017-09" db="EMBL/GenBank/DDBJ databases">
        <title>Depth-based differentiation of microbial function through sediment-hosted aquifers and enrichment of novel symbionts in the deep terrestrial subsurface.</title>
        <authorList>
            <person name="Probst A.J."/>
            <person name="Ladd B."/>
            <person name="Jarett J.K."/>
            <person name="Geller-Mcgrath D.E."/>
            <person name="Sieber C.M.K."/>
            <person name="Emerson J.B."/>
            <person name="Anantharaman K."/>
            <person name="Thomas B.C."/>
            <person name="Malmstrom R."/>
            <person name="Stieglmeier M."/>
            <person name="Klingl A."/>
            <person name="Woyke T."/>
            <person name="Ryan C.M."/>
            <person name="Banfield J.F."/>
        </authorList>
    </citation>
    <scope>NUCLEOTIDE SEQUENCE [LARGE SCALE GENOMIC DNA]</scope>
</reference>
<sequence length="86" mass="8977">MPQDDGGVVVILNPSEARAKNLIPLLGSFVANAPPTIGPPEALRRRVNGQAQDDGGIVVIPAMPRPGLCKDRVLMIPTDPPTGGFI</sequence>
<comment type="caution">
    <text evidence="1">The sequence shown here is derived from an EMBL/GenBank/DDBJ whole genome shotgun (WGS) entry which is preliminary data.</text>
</comment>
<dbReference type="AlphaFoldDB" id="A0A2H0X6Y7"/>
<evidence type="ECO:0000313" key="1">
    <source>
        <dbReference type="EMBL" id="PIS20686.1"/>
    </source>
</evidence>
<evidence type="ECO:0000313" key="3">
    <source>
        <dbReference type="Proteomes" id="UP000231414"/>
    </source>
</evidence>
<dbReference type="EMBL" id="PEYW01000036">
    <property type="protein sequence ID" value="PIS20687.1"/>
    <property type="molecule type" value="Genomic_DNA"/>
</dbReference>
<dbReference type="Proteomes" id="UP000231414">
    <property type="component" value="Unassembled WGS sequence"/>
</dbReference>
<gene>
    <name evidence="1" type="ORF">COT52_02490</name>
    <name evidence="2" type="ORF">COT52_02495</name>
</gene>
<accession>A0A2H0X6Y7</accession>
<proteinExistence type="predicted"/>
<evidence type="ECO:0000313" key="2">
    <source>
        <dbReference type="EMBL" id="PIS20687.1"/>
    </source>
</evidence>
<organism evidence="1 3">
    <name type="scientific">candidate division WWE3 bacterium CG08_land_8_20_14_0_20_43_13</name>
    <dbReference type="NCBI Taxonomy" id="1975087"/>
    <lineage>
        <taxon>Bacteria</taxon>
        <taxon>Katanobacteria</taxon>
    </lineage>
</organism>
<name>A0A2H0X6Y7_UNCKA</name>
<protein>
    <submittedName>
        <fullName evidence="1">Uncharacterized protein</fullName>
    </submittedName>
</protein>